<organism evidence="1">
    <name type="scientific">Aegilops tauschii</name>
    <name type="common">Tausch's goatgrass</name>
    <name type="synonym">Aegilops squarrosa</name>
    <dbReference type="NCBI Taxonomy" id="37682"/>
    <lineage>
        <taxon>Eukaryota</taxon>
        <taxon>Viridiplantae</taxon>
        <taxon>Streptophyta</taxon>
        <taxon>Embryophyta</taxon>
        <taxon>Tracheophyta</taxon>
        <taxon>Spermatophyta</taxon>
        <taxon>Magnoliopsida</taxon>
        <taxon>Liliopsida</taxon>
        <taxon>Poales</taxon>
        <taxon>Poaceae</taxon>
        <taxon>BOP clade</taxon>
        <taxon>Pooideae</taxon>
        <taxon>Triticodae</taxon>
        <taxon>Triticeae</taxon>
        <taxon>Triticinae</taxon>
        <taxon>Aegilops</taxon>
    </lineage>
</organism>
<proteinExistence type="predicted"/>
<evidence type="ECO:0000313" key="1">
    <source>
        <dbReference type="EnsemblPlants" id="EMT33504"/>
    </source>
</evidence>
<sequence length="167" mass="18485">MVRSERHGLGDYGAYLCELNEREEDRRNGVVRKTALESALDWVEHHKPAAARRLFIYFKTKGVPYSLPFTFRDALMISRGSSYVVDPSCDVKAGGLCAAGVWYNLFSRPGIKPGQVILRACRRCAPYAALALAGAGLSACYKSESGLRACHQYTKRYVSSDVTSPKN</sequence>
<accession>N1R4N5</accession>
<name>N1R4N5_AEGTA</name>
<dbReference type="EnsemblPlants" id="EMT33504">
    <property type="protein sequence ID" value="EMT33504"/>
    <property type="gene ID" value="F775_23880"/>
</dbReference>
<dbReference type="AlphaFoldDB" id="N1R4N5"/>
<protein>
    <submittedName>
        <fullName evidence="1">Uncharacterized protein</fullName>
    </submittedName>
</protein>
<reference evidence="1" key="1">
    <citation type="submission" date="2015-06" db="UniProtKB">
        <authorList>
            <consortium name="EnsemblPlants"/>
        </authorList>
    </citation>
    <scope>IDENTIFICATION</scope>
</reference>